<organism evidence="2 3">
    <name type="scientific">Streptomyces katrae</name>
    <dbReference type="NCBI Taxonomy" id="68223"/>
    <lineage>
        <taxon>Bacteria</taxon>
        <taxon>Bacillati</taxon>
        <taxon>Actinomycetota</taxon>
        <taxon>Actinomycetes</taxon>
        <taxon>Kitasatosporales</taxon>
        <taxon>Streptomycetaceae</taxon>
        <taxon>Streptomyces</taxon>
    </lineage>
</organism>
<feature type="region of interest" description="Disordered" evidence="1">
    <location>
        <begin position="1"/>
        <end position="22"/>
    </location>
</feature>
<evidence type="ECO:0008006" key="4">
    <source>
        <dbReference type="Google" id="ProtNLM"/>
    </source>
</evidence>
<evidence type="ECO:0000313" key="3">
    <source>
        <dbReference type="Proteomes" id="UP001223390"/>
    </source>
</evidence>
<dbReference type="RefSeq" id="WP_285345252.1">
    <property type="nucleotide sequence ID" value="NZ_JASITI010000042.1"/>
</dbReference>
<dbReference type="EMBL" id="JASITI010000042">
    <property type="protein sequence ID" value="MDK9499348.1"/>
    <property type="molecule type" value="Genomic_DNA"/>
</dbReference>
<protein>
    <recommendedName>
        <fullName evidence="4">HTH luxR-type domain-containing protein</fullName>
    </recommendedName>
</protein>
<reference evidence="2 3" key="1">
    <citation type="submission" date="2023-05" db="EMBL/GenBank/DDBJ databases">
        <title>Sequencing and Assembly of Streptomyces sp. NP73.</title>
        <authorList>
            <person name="Konwar A.N."/>
            <person name="Saikia K."/>
            <person name="Thakur D."/>
        </authorList>
    </citation>
    <scope>NUCLEOTIDE SEQUENCE [LARGE SCALE GENOMIC DNA]</scope>
    <source>
        <strain evidence="2 3">NP73</strain>
    </source>
</reference>
<sequence length="96" mass="10681">MRKWKSALRAPAEPFTVPAPSGARIRDRLPLSARDVEVLLIVGGHPGRHARADLAERVRIGIVPPRENRRADRKRALTRVSSSRWAGAITRASEDQ</sequence>
<proteinExistence type="predicted"/>
<evidence type="ECO:0000313" key="2">
    <source>
        <dbReference type="EMBL" id="MDK9499348.1"/>
    </source>
</evidence>
<evidence type="ECO:0000256" key="1">
    <source>
        <dbReference type="SAM" id="MobiDB-lite"/>
    </source>
</evidence>
<keyword evidence="3" id="KW-1185">Reference proteome</keyword>
<accession>A0ABT7H116</accession>
<name>A0ABT7H116_9ACTN</name>
<dbReference type="Proteomes" id="UP001223390">
    <property type="component" value="Unassembled WGS sequence"/>
</dbReference>
<comment type="caution">
    <text evidence="2">The sequence shown here is derived from an EMBL/GenBank/DDBJ whole genome shotgun (WGS) entry which is preliminary data.</text>
</comment>
<gene>
    <name evidence="2" type="ORF">QEZ40_004768</name>
</gene>